<dbReference type="Proteomes" id="UP001479436">
    <property type="component" value="Unassembled WGS sequence"/>
</dbReference>
<protein>
    <recommendedName>
        <fullName evidence="4">RRM domain-containing protein</fullName>
    </recommendedName>
</protein>
<dbReference type="SUPFAM" id="SSF54928">
    <property type="entry name" value="RNA-binding domain, RBD"/>
    <property type="match status" value="2"/>
</dbReference>
<feature type="region of interest" description="Disordered" evidence="3">
    <location>
        <begin position="321"/>
        <end position="350"/>
    </location>
</feature>
<dbReference type="Pfam" id="PF00076">
    <property type="entry name" value="RRM_1"/>
    <property type="match status" value="2"/>
</dbReference>
<dbReference type="EMBL" id="JASJQH010000373">
    <property type="protein sequence ID" value="KAK9764752.1"/>
    <property type="molecule type" value="Genomic_DNA"/>
</dbReference>
<comment type="caution">
    <text evidence="5">The sequence shown here is derived from an EMBL/GenBank/DDBJ whole genome shotgun (WGS) entry which is preliminary data.</text>
</comment>
<proteinExistence type="predicted"/>
<feature type="domain" description="RRM" evidence="4">
    <location>
        <begin position="240"/>
        <end position="317"/>
    </location>
</feature>
<dbReference type="InterPro" id="IPR012677">
    <property type="entry name" value="Nucleotide-bd_a/b_plait_sf"/>
</dbReference>
<feature type="compositionally biased region" description="Basic and acidic residues" evidence="3">
    <location>
        <begin position="1"/>
        <end position="38"/>
    </location>
</feature>
<feature type="region of interest" description="Disordered" evidence="3">
    <location>
        <begin position="218"/>
        <end position="237"/>
    </location>
</feature>
<feature type="compositionally biased region" description="Low complexity" evidence="3">
    <location>
        <begin position="103"/>
        <end position="114"/>
    </location>
</feature>
<dbReference type="SMART" id="SM00360">
    <property type="entry name" value="RRM"/>
    <property type="match status" value="2"/>
</dbReference>
<feature type="compositionally biased region" description="Basic residues" evidence="3">
    <location>
        <begin position="39"/>
        <end position="64"/>
    </location>
</feature>
<keyword evidence="6" id="KW-1185">Reference proteome</keyword>
<evidence type="ECO:0000259" key="4">
    <source>
        <dbReference type="PROSITE" id="PS50102"/>
    </source>
</evidence>
<reference evidence="5 6" key="1">
    <citation type="submission" date="2023-04" db="EMBL/GenBank/DDBJ databases">
        <title>Genome of Basidiobolus ranarum AG-B5.</title>
        <authorList>
            <person name="Stajich J.E."/>
            <person name="Carter-House D."/>
            <person name="Gryganskyi A."/>
        </authorList>
    </citation>
    <scope>NUCLEOTIDE SEQUENCE [LARGE SCALE GENOMIC DNA]</scope>
    <source>
        <strain evidence="5 6">AG-B5</strain>
    </source>
</reference>
<feature type="compositionally biased region" description="Basic and acidic residues" evidence="3">
    <location>
        <begin position="218"/>
        <end position="231"/>
    </location>
</feature>
<feature type="domain" description="RRM" evidence="4">
    <location>
        <begin position="143"/>
        <end position="220"/>
    </location>
</feature>
<dbReference type="PANTHER" id="PTHR23236:SF11">
    <property type="entry name" value="EUKARYOTIC TRANSLATION INITIATION FACTOR 4H"/>
    <property type="match status" value="1"/>
</dbReference>
<feature type="region of interest" description="Disordered" evidence="3">
    <location>
        <begin position="1"/>
        <end position="142"/>
    </location>
</feature>
<keyword evidence="1 2" id="KW-0694">RNA-binding</keyword>
<dbReference type="InterPro" id="IPR000504">
    <property type="entry name" value="RRM_dom"/>
</dbReference>
<evidence type="ECO:0000313" key="6">
    <source>
        <dbReference type="Proteomes" id="UP001479436"/>
    </source>
</evidence>
<sequence length="363" mass="39719">MGSKVTEKSPKASKVEKTPKKEKSEDKLKVKTPKDKKEKTPKKEKKEKTPKKEKKEKTPKKEKKEKKVESSDSEAEEEVKEEKAASPVPEKEAESSDSEVETPAEAVAEVAEVEQTSTKRSADDEEVEESETKKQKVEEEGPTTVFVGGLSWSVDNDWLRDEMKDCGEIVDVRIITDRDSGRSKGFGYVEFADHAGAQKAMEASGREIDGRAIRVDFSEKKPAAKKPERTYESQNNEPSDTLFIGNLSFNTTEDSVRAAFAECGEVLSIRLPTDRDTGRPKGFGYVQFASVDVAKAAMEWNGSDLDGRNIRLDFAAARQEGGGDRGFGGGRGGGRGGRGGARGGFSSNRGGVGEFKGTRITFD</sequence>
<dbReference type="PROSITE" id="PS50102">
    <property type="entry name" value="RRM"/>
    <property type="match status" value="2"/>
</dbReference>
<feature type="compositionally biased region" description="Basic and acidic residues" evidence="3">
    <location>
        <begin position="80"/>
        <end position="94"/>
    </location>
</feature>
<organism evidence="5 6">
    <name type="scientific">Basidiobolus ranarum</name>
    <dbReference type="NCBI Taxonomy" id="34480"/>
    <lineage>
        <taxon>Eukaryota</taxon>
        <taxon>Fungi</taxon>
        <taxon>Fungi incertae sedis</taxon>
        <taxon>Zoopagomycota</taxon>
        <taxon>Entomophthoromycotina</taxon>
        <taxon>Basidiobolomycetes</taxon>
        <taxon>Basidiobolales</taxon>
        <taxon>Basidiobolaceae</taxon>
        <taxon>Basidiobolus</taxon>
    </lineage>
</organism>
<feature type="compositionally biased region" description="Basic and acidic residues" evidence="3">
    <location>
        <begin position="130"/>
        <end position="139"/>
    </location>
</feature>
<gene>
    <name evidence="5" type="ORF">K7432_007494</name>
</gene>
<dbReference type="PANTHER" id="PTHR23236">
    <property type="entry name" value="EUKARYOTIC TRANSLATION INITIATION FACTOR 4B/4H"/>
    <property type="match status" value="1"/>
</dbReference>
<evidence type="ECO:0000256" key="2">
    <source>
        <dbReference type="PROSITE-ProRule" id="PRU00176"/>
    </source>
</evidence>
<dbReference type="InterPro" id="IPR035979">
    <property type="entry name" value="RBD_domain_sf"/>
</dbReference>
<name>A0ABR2WTC9_9FUNG</name>
<evidence type="ECO:0000256" key="1">
    <source>
        <dbReference type="ARBA" id="ARBA00022884"/>
    </source>
</evidence>
<accession>A0ABR2WTC9</accession>
<evidence type="ECO:0000313" key="5">
    <source>
        <dbReference type="EMBL" id="KAK9764752.1"/>
    </source>
</evidence>
<evidence type="ECO:0000256" key="3">
    <source>
        <dbReference type="SAM" id="MobiDB-lite"/>
    </source>
</evidence>
<feature type="compositionally biased region" description="Gly residues" evidence="3">
    <location>
        <begin position="324"/>
        <end position="343"/>
    </location>
</feature>
<dbReference type="Gene3D" id="3.30.70.330">
    <property type="match status" value="2"/>
</dbReference>